<organism evidence="1">
    <name type="scientific">bioreactor metagenome</name>
    <dbReference type="NCBI Taxonomy" id="1076179"/>
    <lineage>
        <taxon>unclassified sequences</taxon>
        <taxon>metagenomes</taxon>
        <taxon>ecological metagenomes</taxon>
    </lineage>
</organism>
<sequence length="63" mass="7378">MLWVVPCIGPRQQQHAGIAHSNLINQAIGHHRQPTHRMDRRFGNTDRFQRDLRCVLFEKTTGM</sequence>
<dbReference type="AlphaFoldDB" id="A0A645EAL1"/>
<gene>
    <name evidence="1" type="ORF">SDC9_145351</name>
</gene>
<proteinExistence type="predicted"/>
<reference evidence="1" key="1">
    <citation type="submission" date="2019-08" db="EMBL/GenBank/DDBJ databases">
        <authorList>
            <person name="Kucharzyk K."/>
            <person name="Murdoch R.W."/>
            <person name="Higgins S."/>
            <person name="Loffler F."/>
        </authorList>
    </citation>
    <scope>NUCLEOTIDE SEQUENCE</scope>
</reference>
<comment type="caution">
    <text evidence="1">The sequence shown here is derived from an EMBL/GenBank/DDBJ whole genome shotgun (WGS) entry which is preliminary data.</text>
</comment>
<protein>
    <submittedName>
        <fullName evidence="1">Uncharacterized protein</fullName>
    </submittedName>
</protein>
<accession>A0A645EAL1</accession>
<name>A0A645EAL1_9ZZZZ</name>
<evidence type="ECO:0000313" key="1">
    <source>
        <dbReference type="EMBL" id="MPM98168.1"/>
    </source>
</evidence>
<dbReference type="EMBL" id="VSSQ01044353">
    <property type="protein sequence ID" value="MPM98168.1"/>
    <property type="molecule type" value="Genomic_DNA"/>
</dbReference>